<dbReference type="PROSITE" id="PS50005">
    <property type="entry name" value="TPR"/>
    <property type="match status" value="1"/>
</dbReference>
<dbReference type="InterPro" id="IPR011990">
    <property type="entry name" value="TPR-like_helical_dom_sf"/>
</dbReference>
<dbReference type="Pfam" id="PF13424">
    <property type="entry name" value="TPR_12"/>
    <property type="match status" value="2"/>
</dbReference>
<dbReference type="OMA" id="CSWYLYE"/>
<dbReference type="SUPFAM" id="SSF48452">
    <property type="entry name" value="TPR-like"/>
    <property type="match status" value="1"/>
</dbReference>
<dbReference type="Pfam" id="PF25000">
    <property type="entry name" value="DUF7779"/>
    <property type="match status" value="1"/>
</dbReference>
<dbReference type="PANTHER" id="PTHR35205:SF1">
    <property type="entry name" value="ZU5 DOMAIN-CONTAINING PROTEIN"/>
    <property type="match status" value="1"/>
</dbReference>
<feature type="repeat" description="TPR" evidence="1">
    <location>
        <begin position="725"/>
        <end position="758"/>
    </location>
</feature>
<dbReference type="Proteomes" id="UP000054516">
    <property type="component" value="Unassembled WGS sequence"/>
</dbReference>
<dbReference type="Pfam" id="PF00931">
    <property type="entry name" value="NB-ARC"/>
    <property type="match status" value="1"/>
</dbReference>
<dbReference type="InterPro" id="IPR056681">
    <property type="entry name" value="DUF7779"/>
</dbReference>
<keyword evidence="1" id="KW-0802">TPR repeat</keyword>
<gene>
    <name evidence="5" type="ORF">SAMD00023353_0600370</name>
</gene>
<dbReference type="OrthoDB" id="6161812at2759"/>
<dbReference type="Gene3D" id="1.25.40.10">
    <property type="entry name" value="Tetratricopeptide repeat domain"/>
    <property type="match status" value="2"/>
</dbReference>
<feature type="domain" description="NB-ARC" evidence="2">
    <location>
        <begin position="254"/>
        <end position="406"/>
    </location>
</feature>
<dbReference type="GO" id="GO:0043531">
    <property type="term" value="F:ADP binding"/>
    <property type="evidence" value="ECO:0007669"/>
    <property type="project" value="InterPro"/>
</dbReference>
<keyword evidence="6" id="KW-1185">Reference proteome</keyword>
<organism evidence="5">
    <name type="scientific">Rosellinia necatrix</name>
    <name type="common">White root-rot fungus</name>
    <dbReference type="NCBI Taxonomy" id="77044"/>
    <lineage>
        <taxon>Eukaryota</taxon>
        <taxon>Fungi</taxon>
        <taxon>Dikarya</taxon>
        <taxon>Ascomycota</taxon>
        <taxon>Pezizomycotina</taxon>
        <taxon>Sordariomycetes</taxon>
        <taxon>Xylariomycetidae</taxon>
        <taxon>Xylariales</taxon>
        <taxon>Xylariaceae</taxon>
        <taxon>Rosellinia</taxon>
    </lineage>
</organism>
<proteinExistence type="predicted"/>
<feature type="domain" description="DUF7779" evidence="4">
    <location>
        <begin position="491"/>
        <end position="582"/>
    </location>
</feature>
<dbReference type="SUPFAM" id="SSF52540">
    <property type="entry name" value="P-loop containing nucleoside triphosphate hydrolases"/>
    <property type="match status" value="1"/>
</dbReference>
<dbReference type="PRINTS" id="PR00364">
    <property type="entry name" value="DISEASERSIST"/>
</dbReference>
<feature type="domain" description="DUF7708" evidence="3">
    <location>
        <begin position="72"/>
        <end position="204"/>
    </location>
</feature>
<dbReference type="InterPro" id="IPR027417">
    <property type="entry name" value="P-loop_NTPase"/>
</dbReference>
<evidence type="ECO:0000256" key="1">
    <source>
        <dbReference type="PROSITE-ProRule" id="PRU00339"/>
    </source>
</evidence>
<dbReference type="InterPro" id="IPR002182">
    <property type="entry name" value="NB-ARC"/>
</dbReference>
<dbReference type="Gene3D" id="3.40.50.300">
    <property type="entry name" value="P-loop containing nucleotide triphosphate hydrolases"/>
    <property type="match status" value="1"/>
</dbReference>
<dbReference type="Pfam" id="PF24809">
    <property type="entry name" value="DUF7708"/>
    <property type="match status" value="1"/>
</dbReference>
<dbReference type="EMBL" id="DF977451">
    <property type="protein sequence ID" value="GAP84174.1"/>
    <property type="molecule type" value="Genomic_DNA"/>
</dbReference>
<name>A0A1S7ULH3_ROSNE</name>
<dbReference type="AlphaFoldDB" id="A0A1S7ULH3"/>
<dbReference type="PANTHER" id="PTHR35205">
    <property type="entry name" value="NB-ARC AND TPR DOMAIN PROTEIN"/>
    <property type="match status" value="1"/>
</dbReference>
<accession>A0A1S7ULH3</accession>
<sequence>MEKSPPSPAPLWERALERYRDELGGNEDYQAVNELHSLEDLLTHVNNLQNEPSRNRQSLASLNRLAPKFKFLDDFSAVIALTFGADPTLTAVVWGSVRLILTLASSAADTLQDVLDMLEELSLTLPRFRVYEDTLPMSRQLETALVDVYAEVICFYARTIHFFRDHPHVLLRRNSWEKFRTDFSRTNMRIKRISSVIESEADLARMRLNENKYKEVLELMDNLSTRRVTDNKRAKYQHIPLLQNNRFSGRSTYMNKIERALDPTENHAPSPRSMALFGMGGVGKTQLALEYAHRSAEKYDVVLWILADSSITIGQSFREVAQGLQLCQTQDEVQDSAAAIWKVKNWLNLTNSSWLVVFDNADDLQTLKVAWPRNPRGSILLTTRDFDVARNPAAECLQLEPFDDAEGCAMLLKQIGLDSTTTANQQHAMEITRALGGLPLALSQIGGFIAQRRLALKDLLPLYERNSVRIDASRTTKDDYEHTLSTVWNVSFERLPKHSTILLNMMIFLDPDSIDETIFLQGAQAGIRLEPEFEFLADEMDLGDAEEALLKVALINKTIDRPTISIHRLVQSAALHRLADSDRSRYFNAIVKLLSWGFPDTWSKDVGHQISAWEKCEKCLPHIDHLAKLAKRHSIRSSHGQRYAELLLRSSWYLYEREAYDTARGLVDAAVSTFEDKTTLAFASAIDLVGLIDLDLCQPERAVQSFKEALEIRKTRLGADDAFIASSLNNIALAYTEMGSLDEAYSIHQQAIDIRQRINSDRVGNSYSNMASLLLRMGNPDGAEDMLAQCPSLKDFTDETFLNTGNPRFSGDMVLLSRIRLKQGRTDDALRLASKALAFRQRLLGNRLKTCDSMYDVASILHRQQHVASAITLLEKLVDIAGALNEGEGQLARALYKLSVVYHEKGATSEAEDNKMKALEIRNRLRPHEQDAPFEEESFSKLTLWMLW</sequence>
<evidence type="ECO:0000313" key="6">
    <source>
        <dbReference type="Proteomes" id="UP000054516"/>
    </source>
</evidence>
<dbReference type="STRING" id="77044.A0A1S7ULH3"/>
<evidence type="ECO:0000259" key="2">
    <source>
        <dbReference type="Pfam" id="PF00931"/>
    </source>
</evidence>
<evidence type="ECO:0000259" key="3">
    <source>
        <dbReference type="Pfam" id="PF24809"/>
    </source>
</evidence>
<protein>
    <submittedName>
        <fullName evidence="5">Putative NB-ARC and TPR domain protein</fullName>
    </submittedName>
</protein>
<dbReference type="SMART" id="SM00028">
    <property type="entry name" value="TPR"/>
    <property type="match status" value="5"/>
</dbReference>
<evidence type="ECO:0000259" key="4">
    <source>
        <dbReference type="Pfam" id="PF25000"/>
    </source>
</evidence>
<dbReference type="InterPro" id="IPR056125">
    <property type="entry name" value="DUF7708"/>
</dbReference>
<dbReference type="InterPro" id="IPR019734">
    <property type="entry name" value="TPR_rpt"/>
</dbReference>
<evidence type="ECO:0000313" key="5">
    <source>
        <dbReference type="EMBL" id="GAP84174.1"/>
    </source>
</evidence>
<reference evidence="5" key="1">
    <citation type="submission" date="2016-03" db="EMBL/GenBank/DDBJ databases">
        <title>Draft genome sequence of Rosellinia necatrix.</title>
        <authorList>
            <person name="Kanematsu S."/>
        </authorList>
    </citation>
    <scope>NUCLEOTIDE SEQUENCE [LARGE SCALE GENOMIC DNA]</scope>
    <source>
        <strain evidence="5">W97</strain>
    </source>
</reference>